<feature type="domain" description="AlgX/AlgJ SGNH hydrolase-like" evidence="7">
    <location>
        <begin position="9"/>
        <end position="183"/>
    </location>
</feature>
<dbReference type="EMBL" id="BPQV01000001">
    <property type="protein sequence ID" value="GJE25305.1"/>
    <property type="molecule type" value="Genomic_DNA"/>
</dbReference>
<name>A0ABQ4T0Z2_METOR</name>
<keyword evidence="5" id="KW-0574">Periplasm</keyword>
<evidence type="ECO:0000256" key="1">
    <source>
        <dbReference type="ARBA" id="ARBA00004418"/>
    </source>
</evidence>
<evidence type="ECO:0000256" key="5">
    <source>
        <dbReference type="ARBA" id="ARBA00022764"/>
    </source>
</evidence>
<evidence type="ECO:0000259" key="7">
    <source>
        <dbReference type="Pfam" id="PF16822"/>
    </source>
</evidence>
<sequence>MSELPANLVHVGRDGWLFLTAGSNNVVGQFSRSPFMQRQIEGWRRLLIARTRRCAALGIGYRHLIVPEKLSVYDHRLGEGLTVDVRLSPALRLRRGLLFHPRARRACLDLVGAFRAARDAQDLYLKTDSHWSFAGCHLAYERLCAAWKAVPVPDLGTRFHGARERIGDLGEKLDPPRGESVPFHYLLRDAERTYASPIVRFREASGEPDKLHVGSHVIYANASPQADPRRVVLFGDSYAHFSPIMLTGMLAETFREVHFVWSSAVDWGYVERVKPDLMLTQLAERFMFRLPTDDFDLEAYARERFGAEMAAHGEQAASG</sequence>
<keyword evidence="9" id="KW-1185">Reference proteome</keyword>
<evidence type="ECO:0000256" key="2">
    <source>
        <dbReference type="ARBA" id="ARBA00005182"/>
    </source>
</evidence>
<comment type="subcellular location">
    <subcellularLocation>
        <location evidence="1">Periplasm</location>
    </subcellularLocation>
</comment>
<dbReference type="Pfam" id="PF16822">
    <property type="entry name" value="ALGX"/>
    <property type="match status" value="1"/>
</dbReference>
<protein>
    <recommendedName>
        <fullName evidence="7">AlgX/AlgJ SGNH hydrolase-like domain-containing protein</fullName>
    </recommendedName>
</protein>
<proteinExistence type="predicted"/>
<accession>A0ABQ4T0Z2</accession>
<comment type="caution">
    <text evidence="8">The sequence shown here is derived from an EMBL/GenBank/DDBJ whole genome shotgun (WGS) entry which is preliminary data.</text>
</comment>
<evidence type="ECO:0000256" key="3">
    <source>
        <dbReference type="ARBA" id="ARBA00022679"/>
    </source>
</evidence>
<keyword evidence="4" id="KW-0732">Signal</keyword>
<dbReference type="RefSeq" id="WP_238309262.1">
    <property type="nucleotide sequence ID" value="NZ_BPQV01000001.1"/>
</dbReference>
<evidence type="ECO:0000313" key="8">
    <source>
        <dbReference type="EMBL" id="GJE25305.1"/>
    </source>
</evidence>
<evidence type="ECO:0000256" key="4">
    <source>
        <dbReference type="ARBA" id="ARBA00022729"/>
    </source>
</evidence>
<evidence type="ECO:0000313" key="9">
    <source>
        <dbReference type="Proteomes" id="UP001055156"/>
    </source>
</evidence>
<dbReference type="InterPro" id="IPR031811">
    <property type="entry name" value="ALGX/ALGJ_SGNH-like"/>
</dbReference>
<dbReference type="Proteomes" id="UP001055156">
    <property type="component" value="Unassembled WGS sequence"/>
</dbReference>
<evidence type="ECO:0000256" key="6">
    <source>
        <dbReference type="ARBA" id="ARBA00022841"/>
    </source>
</evidence>
<keyword evidence="6" id="KW-0016">Alginate biosynthesis</keyword>
<reference evidence="8" key="2">
    <citation type="submission" date="2021-08" db="EMBL/GenBank/DDBJ databases">
        <authorList>
            <person name="Tani A."/>
            <person name="Ola A."/>
            <person name="Ogura Y."/>
            <person name="Katsura K."/>
            <person name="Hayashi T."/>
        </authorList>
    </citation>
    <scope>NUCLEOTIDE SEQUENCE</scope>
    <source>
        <strain evidence="8">NBRC 15689</strain>
    </source>
</reference>
<keyword evidence="3" id="KW-0808">Transferase</keyword>
<reference evidence="8" key="1">
    <citation type="journal article" date="2021" name="Front. Microbiol.">
        <title>Comprehensive Comparative Genomics and Phenotyping of Methylobacterium Species.</title>
        <authorList>
            <person name="Alessa O."/>
            <person name="Ogura Y."/>
            <person name="Fujitani Y."/>
            <person name="Takami H."/>
            <person name="Hayashi T."/>
            <person name="Sahin N."/>
            <person name="Tani A."/>
        </authorList>
    </citation>
    <scope>NUCLEOTIDE SEQUENCE</scope>
    <source>
        <strain evidence="8">NBRC 15689</strain>
    </source>
</reference>
<gene>
    <name evidence="8" type="ORF">LKMONMHP_0140</name>
</gene>
<comment type="pathway">
    <text evidence="2">Glycan biosynthesis; alginate biosynthesis.</text>
</comment>
<organism evidence="8 9">
    <name type="scientific">Methylobacterium organophilum</name>
    <dbReference type="NCBI Taxonomy" id="410"/>
    <lineage>
        <taxon>Bacteria</taxon>
        <taxon>Pseudomonadati</taxon>
        <taxon>Pseudomonadota</taxon>
        <taxon>Alphaproteobacteria</taxon>
        <taxon>Hyphomicrobiales</taxon>
        <taxon>Methylobacteriaceae</taxon>
        <taxon>Methylobacterium</taxon>
    </lineage>
</organism>